<dbReference type="GeneID" id="57345788"/>
<dbReference type="AlphaFoldDB" id="A0A7Y6NF29"/>
<evidence type="ECO:0000313" key="2">
    <source>
        <dbReference type="Proteomes" id="UP000566985"/>
    </source>
</evidence>
<sequence>MYRLGIPLDDAGARSIMEHISQVSKISGNIVNIYTNQFGKFEVRESLLMGPSGKAAKLETSFQIMDNGSRRFVTTIPKDGKK</sequence>
<reference evidence="1 2" key="1">
    <citation type="submission" date="2020-05" db="EMBL/GenBank/DDBJ databases">
        <title>Whole Genome Sequences of Enterobacteriales Associated with the International Space Station.</title>
        <authorList>
            <person name="Bharadwaj A."/>
            <person name="Daudu R."/>
            <person name="Singh N."/>
            <person name="Wood J."/>
            <person name="Debieu M."/>
            <person name="Mason C."/>
            <person name="Wang C."/>
            <person name="Venkateswaran K."/>
        </authorList>
    </citation>
    <scope>NUCLEOTIDE SEQUENCE [LARGE SCALE GENOMIC DNA]</scope>
    <source>
        <strain evidence="1 2">IF5SW-B1</strain>
    </source>
</reference>
<comment type="caution">
    <text evidence="1">The sequence shown here is derived from an EMBL/GenBank/DDBJ whole genome shotgun (WGS) entry which is preliminary data.</text>
</comment>
<accession>A0A7Y6NF29</accession>
<dbReference type="EMBL" id="JABWPM010000012">
    <property type="protein sequence ID" value="NUY97316.1"/>
    <property type="molecule type" value="Genomic_DNA"/>
</dbReference>
<proteinExistence type="predicted"/>
<dbReference type="RefSeq" id="WP_164092240.1">
    <property type="nucleotide sequence ID" value="NZ_JABWPE010000011.1"/>
</dbReference>
<protein>
    <submittedName>
        <fullName evidence="1">Uncharacterized protein</fullName>
    </submittedName>
</protein>
<gene>
    <name evidence="1" type="ORF">HU668_12720</name>
</gene>
<dbReference type="Proteomes" id="UP000566985">
    <property type="component" value="Unassembled WGS sequence"/>
</dbReference>
<name>A0A7Y6NF29_9GAMM</name>
<organism evidence="1 2">
    <name type="scientific">Pantoea brenneri</name>
    <dbReference type="NCBI Taxonomy" id="472694"/>
    <lineage>
        <taxon>Bacteria</taxon>
        <taxon>Pseudomonadati</taxon>
        <taxon>Pseudomonadota</taxon>
        <taxon>Gammaproteobacteria</taxon>
        <taxon>Enterobacterales</taxon>
        <taxon>Erwiniaceae</taxon>
        <taxon>Pantoea</taxon>
    </lineage>
</organism>
<evidence type="ECO:0000313" key="1">
    <source>
        <dbReference type="EMBL" id="NUY97316.1"/>
    </source>
</evidence>